<evidence type="ECO:0000313" key="4">
    <source>
        <dbReference type="Proteomes" id="UP000231553"/>
    </source>
</evidence>
<feature type="signal peptide" evidence="1">
    <location>
        <begin position="1"/>
        <end position="22"/>
    </location>
</feature>
<reference evidence="3 4" key="1">
    <citation type="journal article" date="2018" name="Int. J. Syst. Evol. Microbiol.">
        <title>Pseudooceanicola lipolyticus sp. nov., a marine alphaproteobacterium, reclassification of Oceanicola flagellatus as Pseudooceanicola flagellatus comb. nov. and emended description of the genus Pseudooceanicola.</title>
        <authorList>
            <person name="Huang M.-M."/>
            <person name="Guo L.-L."/>
            <person name="Wu Y.-H."/>
            <person name="Lai Q.-L."/>
            <person name="Shao Z.-Z."/>
            <person name="Wang C.-S."/>
            <person name="Wu M."/>
            <person name="Xu X.-W."/>
        </authorList>
    </citation>
    <scope>NUCLEOTIDE SEQUENCE [LARGE SCALE GENOMIC DNA]</scope>
    <source>
        <strain evidence="3 4">157</strain>
    </source>
</reference>
<keyword evidence="1" id="KW-0732">Signal</keyword>
<dbReference type="AlphaFoldDB" id="A0A2M8IXB5"/>
<evidence type="ECO:0000259" key="2">
    <source>
        <dbReference type="Pfam" id="PF11412"/>
    </source>
</evidence>
<name>A0A2M8IXB5_9RHOB</name>
<dbReference type="Proteomes" id="UP000231553">
    <property type="component" value="Unassembled WGS sequence"/>
</dbReference>
<evidence type="ECO:0000256" key="1">
    <source>
        <dbReference type="SAM" id="SignalP"/>
    </source>
</evidence>
<dbReference type="Pfam" id="PF11412">
    <property type="entry name" value="DsbD_N"/>
    <property type="match status" value="1"/>
</dbReference>
<sequence length="269" mass="28414">MIKTKFLPLVLCLALSPLHAAAQTSVDEVVRLDVLDGGQTARGTYLAALRLTLQDGWKTYWRAPGEAGIPPQFSWAGSQNVAATAITWPTPHVFDQNGMRSIGYKSQLVLPIEITPKQADRRVRLRGEMQLGVCREVCIPAELRFDRALDAGAGRNPAIAAALAARPYSAPEAGVTSVTCRTEAAEGGLKLTAHIAMPPAGGAEYAVIEPGHPELWASEAEVSRDGAVLTVASDISKPGGGAYALNRSALRITVLGQSHAVDIRGCSAD</sequence>
<gene>
    <name evidence="3" type="ORF">CVM52_18520</name>
</gene>
<keyword evidence="4" id="KW-1185">Reference proteome</keyword>
<protein>
    <recommendedName>
        <fullName evidence="2">Thiol:disulfide interchange protein DsbD N-terminal domain-containing protein</fullName>
    </recommendedName>
</protein>
<evidence type="ECO:0000313" key="3">
    <source>
        <dbReference type="EMBL" id="PJE35183.1"/>
    </source>
</evidence>
<comment type="caution">
    <text evidence="3">The sequence shown here is derived from an EMBL/GenBank/DDBJ whole genome shotgun (WGS) entry which is preliminary data.</text>
</comment>
<proteinExistence type="predicted"/>
<dbReference type="OrthoDB" id="9811036at2"/>
<dbReference type="RefSeq" id="WP_100163924.1">
    <property type="nucleotide sequence ID" value="NZ_PGTB01000109.1"/>
</dbReference>
<dbReference type="InterPro" id="IPR028250">
    <property type="entry name" value="DsbDN"/>
</dbReference>
<dbReference type="EMBL" id="PGTB01000109">
    <property type="protein sequence ID" value="PJE35183.1"/>
    <property type="molecule type" value="Genomic_DNA"/>
</dbReference>
<organism evidence="3 4">
    <name type="scientific">Pseudooceanicola lipolyticus</name>
    <dbReference type="NCBI Taxonomy" id="2029104"/>
    <lineage>
        <taxon>Bacteria</taxon>
        <taxon>Pseudomonadati</taxon>
        <taxon>Pseudomonadota</taxon>
        <taxon>Alphaproteobacteria</taxon>
        <taxon>Rhodobacterales</taxon>
        <taxon>Paracoccaceae</taxon>
        <taxon>Pseudooceanicola</taxon>
    </lineage>
</organism>
<feature type="domain" description="Thiol:disulfide interchange protein DsbD N-terminal" evidence="2">
    <location>
        <begin position="43"/>
        <end position="146"/>
    </location>
</feature>
<feature type="chain" id="PRO_5014792629" description="Thiol:disulfide interchange protein DsbD N-terminal domain-containing protein" evidence="1">
    <location>
        <begin position="23"/>
        <end position="269"/>
    </location>
</feature>
<accession>A0A2M8IXB5</accession>